<dbReference type="InterPro" id="IPR011527">
    <property type="entry name" value="ABC1_TM_dom"/>
</dbReference>
<name>A0ABQ7J5T0_9APIC</name>
<keyword evidence="6" id="KW-0175">Coiled coil</keyword>
<evidence type="ECO:0000256" key="2">
    <source>
        <dbReference type="ARBA" id="ARBA00022448"/>
    </source>
</evidence>
<feature type="transmembrane region" description="Helical" evidence="8">
    <location>
        <begin position="203"/>
        <end position="227"/>
    </location>
</feature>
<dbReference type="PROSITE" id="PS50929">
    <property type="entry name" value="ABC_TM1F"/>
    <property type="match status" value="1"/>
</dbReference>
<evidence type="ECO:0000259" key="9">
    <source>
        <dbReference type="PROSITE" id="PS50929"/>
    </source>
</evidence>
<dbReference type="InterPro" id="IPR039421">
    <property type="entry name" value="Type_1_exporter"/>
</dbReference>
<dbReference type="Gene3D" id="1.20.1560.10">
    <property type="entry name" value="ABC transporter type 1, transmembrane domain"/>
    <property type="match status" value="1"/>
</dbReference>
<evidence type="ECO:0000256" key="4">
    <source>
        <dbReference type="ARBA" id="ARBA00022989"/>
    </source>
</evidence>
<comment type="subcellular location">
    <subcellularLocation>
        <location evidence="1">Membrane</location>
        <topology evidence="1">Multi-pass membrane protein</topology>
    </subcellularLocation>
</comment>
<dbReference type="Pfam" id="PF00664">
    <property type="entry name" value="ABC_membrane"/>
    <property type="match status" value="1"/>
</dbReference>
<keyword evidence="11" id="KW-1185">Reference proteome</keyword>
<feature type="transmembrane region" description="Helical" evidence="8">
    <location>
        <begin position="402"/>
        <end position="425"/>
    </location>
</feature>
<protein>
    <submittedName>
        <fullName evidence="10">ABC transporter transmembrane region domain-containing protein</fullName>
    </submittedName>
</protein>
<evidence type="ECO:0000256" key="3">
    <source>
        <dbReference type="ARBA" id="ARBA00022692"/>
    </source>
</evidence>
<dbReference type="SUPFAM" id="SSF90123">
    <property type="entry name" value="ABC transporter transmembrane region"/>
    <property type="match status" value="1"/>
</dbReference>
<dbReference type="Proteomes" id="UP000823046">
    <property type="component" value="Unassembled WGS sequence"/>
</dbReference>
<feature type="region of interest" description="Disordered" evidence="7">
    <location>
        <begin position="110"/>
        <end position="133"/>
    </location>
</feature>
<reference evidence="10 11" key="1">
    <citation type="journal article" date="2020" name="bioRxiv">
        <title>Metabolic contributions of an alphaproteobacterial endosymbiont in the apicomplexan Cardiosporidium cionae.</title>
        <authorList>
            <person name="Hunter E.S."/>
            <person name="Paight C.J."/>
            <person name="Lane C.E."/>
        </authorList>
    </citation>
    <scope>NUCLEOTIDE SEQUENCE [LARGE SCALE GENOMIC DNA]</scope>
    <source>
        <strain evidence="10">ESH_2018</strain>
    </source>
</reference>
<dbReference type="CDD" id="cd18582">
    <property type="entry name" value="ABC_6TM_ATM1_ABCB7"/>
    <property type="match status" value="1"/>
</dbReference>
<feature type="coiled-coil region" evidence="6">
    <location>
        <begin position="343"/>
        <end position="401"/>
    </location>
</feature>
<comment type="caution">
    <text evidence="10">The sequence shown here is derived from an EMBL/GenBank/DDBJ whole genome shotgun (WGS) entry which is preliminary data.</text>
</comment>
<evidence type="ECO:0000313" key="10">
    <source>
        <dbReference type="EMBL" id="KAF8819365.1"/>
    </source>
</evidence>
<feature type="transmembrane region" description="Helical" evidence="8">
    <location>
        <begin position="291"/>
        <end position="314"/>
    </location>
</feature>
<feature type="domain" description="ABC transmembrane type-1" evidence="9">
    <location>
        <begin position="177"/>
        <end position="450"/>
    </location>
</feature>
<sequence length="450" mass="49909">MLPLKMGLGRLPLRKFSPNLSTLSHPFFSLPLTSTIPSLFSFSTRHSIFYRAFPKIVTSAARLTRPLSRNAEALRNFPAITTLPCTYTKPQAAIRIFCTQIPPQRELAKAQETSSSRVSVNPAADSTKAKVKTTTEKPFEPTKYVASVGSPAPQSSVLGWLMHYIWPPGTRERTRVVLSVGFLILAKLATIQAPILLGHMVDAFSSAALLSPEFLFPAGLVIAYPLARICASAFGELRNALFASVSQYACRVISCNSFLSLHRMDVDFLLTNKSGELSAVIRRGMKSVTQLLNMMLFQVVPTLLEFGMVLYVMYLKVGTPLVAITSVTMFLYILFTLSITSKRTEIRRRMNQAEQAAAGLLQDSLTNAETIRYFTSEQDELNRYEKQQRIFEKENIKANESLAFLNFGQQALFNLGLLGCLYYTALQVTAGLVPIGNLVMVSSLLFQVCL</sequence>
<evidence type="ECO:0000256" key="5">
    <source>
        <dbReference type="ARBA" id="ARBA00023136"/>
    </source>
</evidence>
<dbReference type="EMBL" id="JADAQX010000792">
    <property type="protein sequence ID" value="KAF8819365.1"/>
    <property type="molecule type" value="Genomic_DNA"/>
</dbReference>
<evidence type="ECO:0000313" key="11">
    <source>
        <dbReference type="Proteomes" id="UP000823046"/>
    </source>
</evidence>
<dbReference type="PANTHER" id="PTHR24221">
    <property type="entry name" value="ATP-BINDING CASSETTE SUB-FAMILY B"/>
    <property type="match status" value="1"/>
</dbReference>
<dbReference type="InterPro" id="IPR036640">
    <property type="entry name" value="ABC1_TM_sf"/>
</dbReference>
<organism evidence="10 11">
    <name type="scientific">Cardiosporidium cionae</name>
    <dbReference type="NCBI Taxonomy" id="476202"/>
    <lineage>
        <taxon>Eukaryota</taxon>
        <taxon>Sar</taxon>
        <taxon>Alveolata</taxon>
        <taxon>Apicomplexa</taxon>
        <taxon>Aconoidasida</taxon>
        <taxon>Nephromycida</taxon>
        <taxon>Cardiosporidium</taxon>
    </lineage>
</organism>
<evidence type="ECO:0000256" key="8">
    <source>
        <dbReference type="SAM" id="Phobius"/>
    </source>
</evidence>
<dbReference type="PANTHER" id="PTHR24221:SF402">
    <property type="entry name" value="IRON-SULFUR CLUSTERS TRANSPORTER ABCB7, MITOCHONDRIAL"/>
    <property type="match status" value="1"/>
</dbReference>
<proteinExistence type="predicted"/>
<keyword evidence="5 8" id="KW-0472">Membrane</keyword>
<keyword evidence="4 8" id="KW-1133">Transmembrane helix</keyword>
<evidence type="ECO:0000256" key="7">
    <source>
        <dbReference type="SAM" id="MobiDB-lite"/>
    </source>
</evidence>
<evidence type="ECO:0000256" key="1">
    <source>
        <dbReference type="ARBA" id="ARBA00004141"/>
    </source>
</evidence>
<accession>A0ABQ7J5T0</accession>
<feature type="transmembrane region" description="Helical" evidence="8">
    <location>
        <begin position="176"/>
        <end position="197"/>
    </location>
</feature>
<keyword evidence="3 8" id="KW-0812">Transmembrane</keyword>
<gene>
    <name evidence="10" type="ORF">IE077_001130</name>
</gene>
<keyword evidence="2" id="KW-0813">Transport</keyword>
<feature type="transmembrane region" description="Helical" evidence="8">
    <location>
        <begin position="320"/>
        <end position="340"/>
    </location>
</feature>
<evidence type="ECO:0000256" key="6">
    <source>
        <dbReference type="SAM" id="Coils"/>
    </source>
</evidence>